<reference evidence="1" key="1">
    <citation type="submission" date="2020-03" db="EMBL/GenBank/DDBJ databases">
        <title>Castanea mollissima Vanexum genome sequencing.</title>
        <authorList>
            <person name="Staton M."/>
        </authorList>
    </citation>
    <scope>NUCLEOTIDE SEQUENCE</scope>
    <source>
        <tissue evidence="1">Leaf</tissue>
    </source>
</reference>
<sequence length="36" mass="3885">MDAPTQIRGFSKLKSFVQILVGRGLSALSISYILSS</sequence>
<comment type="caution">
    <text evidence="1">The sequence shown here is derived from an EMBL/GenBank/DDBJ whole genome shotgun (WGS) entry which is preliminary data.</text>
</comment>
<accession>A0A8J4VH56</accession>
<organism evidence="1 2">
    <name type="scientific">Castanea mollissima</name>
    <name type="common">Chinese chestnut</name>
    <dbReference type="NCBI Taxonomy" id="60419"/>
    <lineage>
        <taxon>Eukaryota</taxon>
        <taxon>Viridiplantae</taxon>
        <taxon>Streptophyta</taxon>
        <taxon>Embryophyta</taxon>
        <taxon>Tracheophyta</taxon>
        <taxon>Spermatophyta</taxon>
        <taxon>Magnoliopsida</taxon>
        <taxon>eudicotyledons</taxon>
        <taxon>Gunneridae</taxon>
        <taxon>Pentapetalae</taxon>
        <taxon>rosids</taxon>
        <taxon>fabids</taxon>
        <taxon>Fagales</taxon>
        <taxon>Fagaceae</taxon>
        <taxon>Castanea</taxon>
    </lineage>
</organism>
<dbReference type="EMBL" id="JRKL02006523">
    <property type="protein sequence ID" value="KAF3948836.1"/>
    <property type="molecule type" value="Genomic_DNA"/>
</dbReference>
<protein>
    <submittedName>
        <fullName evidence="1">Uncharacterized protein</fullName>
    </submittedName>
</protein>
<evidence type="ECO:0000313" key="2">
    <source>
        <dbReference type="Proteomes" id="UP000737018"/>
    </source>
</evidence>
<dbReference type="Proteomes" id="UP000737018">
    <property type="component" value="Unassembled WGS sequence"/>
</dbReference>
<dbReference type="AlphaFoldDB" id="A0A8J4VH56"/>
<proteinExistence type="predicted"/>
<gene>
    <name evidence="1" type="ORF">CMV_025212</name>
</gene>
<name>A0A8J4VH56_9ROSI</name>
<feature type="non-terminal residue" evidence="1">
    <location>
        <position position="1"/>
    </location>
</feature>
<evidence type="ECO:0000313" key="1">
    <source>
        <dbReference type="EMBL" id="KAF3948836.1"/>
    </source>
</evidence>
<keyword evidence="2" id="KW-1185">Reference proteome</keyword>